<dbReference type="GO" id="GO:0005524">
    <property type="term" value="F:ATP binding"/>
    <property type="evidence" value="ECO:0007669"/>
    <property type="project" value="InterPro"/>
</dbReference>
<reference evidence="5 6" key="1">
    <citation type="journal article" date="2019" name="Genome Biol. Evol.">
        <title>The Rhododendron genome and chromosomal organization provide insight into shared whole-genome duplications across the heath family (Ericaceae).</title>
        <authorList>
            <person name="Soza V.L."/>
            <person name="Lindsley D."/>
            <person name="Waalkes A."/>
            <person name="Ramage E."/>
            <person name="Patwardhan R.P."/>
            <person name="Burton J.N."/>
            <person name="Adey A."/>
            <person name="Kumar A."/>
            <person name="Qiu R."/>
            <person name="Shendure J."/>
            <person name="Hall B."/>
        </authorList>
    </citation>
    <scope>NUCLEOTIDE SEQUENCE [LARGE SCALE GENOMIC DNA]</scope>
    <source>
        <strain evidence="5">RSF 1966-606</strain>
    </source>
</reference>
<dbReference type="AlphaFoldDB" id="A0A6A4M114"/>
<dbReference type="GO" id="GO:0004815">
    <property type="term" value="F:aspartate-tRNA ligase activity"/>
    <property type="evidence" value="ECO:0007669"/>
    <property type="project" value="InterPro"/>
</dbReference>
<feature type="compositionally biased region" description="Low complexity" evidence="3">
    <location>
        <begin position="25"/>
        <end position="35"/>
    </location>
</feature>
<keyword evidence="1" id="KW-0963">Cytoplasm</keyword>
<dbReference type="PANTHER" id="PTHR43450">
    <property type="entry name" value="ASPARTYL-TRNA SYNTHETASE"/>
    <property type="match status" value="1"/>
</dbReference>
<dbReference type="Pfam" id="PF01336">
    <property type="entry name" value="tRNA_anti-codon"/>
    <property type="match status" value="1"/>
</dbReference>
<feature type="compositionally biased region" description="Low complexity" evidence="3">
    <location>
        <begin position="56"/>
        <end position="76"/>
    </location>
</feature>
<name>A0A6A4M114_9ERIC</name>
<proteinExistence type="predicted"/>
<protein>
    <recommendedName>
        <fullName evidence="2">Aspartyl-tRNA synthetase</fullName>
    </recommendedName>
</protein>
<dbReference type="InterPro" id="IPR012340">
    <property type="entry name" value="NA-bd_OB-fold"/>
</dbReference>
<dbReference type="GO" id="GO:0017101">
    <property type="term" value="C:aminoacyl-tRNA synthetase multienzyme complex"/>
    <property type="evidence" value="ECO:0007669"/>
    <property type="project" value="TreeGrafter"/>
</dbReference>
<dbReference type="Gene3D" id="2.40.50.140">
    <property type="entry name" value="Nucleic acid-binding proteins"/>
    <property type="match status" value="1"/>
</dbReference>
<evidence type="ECO:0000313" key="6">
    <source>
        <dbReference type="Proteomes" id="UP000428333"/>
    </source>
</evidence>
<evidence type="ECO:0000259" key="4">
    <source>
        <dbReference type="Pfam" id="PF01336"/>
    </source>
</evidence>
<dbReference type="GO" id="GO:0006422">
    <property type="term" value="P:aspartyl-tRNA aminoacylation"/>
    <property type="evidence" value="ECO:0007669"/>
    <property type="project" value="InterPro"/>
</dbReference>
<dbReference type="CDD" id="cd04320">
    <property type="entry name" value="AspRS_cyto_N"/>
    <property type="match status" value="1"/>
</dbReference>
<feature type="region of interest" description="Disordered" evidence="3">
    <location>
        <begin position="1"/>
        <end position="77"/>
    </location>
</feature>
<keyword evidence="6" id="KW-1185">Reference proteome</keyword>
<evidence type="ECO:0000256" key="3">
    <source>
        <dbReference type="SAM" id="MobiDB-lite"/>
    </source>
</evidence>
<evidence type="ECO:0000256" key="2">
    <source>
        <dbReference type="ARBA" id="ARBA00033155"/>
    </source>
</evidence>
<dbReference type="OrthoDB" id="1695614at2759"/>
<dbReference type="InterPro" id="IPR045864">
    <property type="entry name" value="aa-tRNA-synth_II/BPL/LPL"/>
</dbReference>
<organism evidence="5 6">
    <name type="scientific">Rhododendron williamsianum</name>
    <dbReference type="NCBI Taxonomy" id="262921"/>
    <lineage>
        <taxon>Eukaryota</taxon>
        <taxon>Viridiplantae</taxon>
        <taxon>Streptophyta</taxon>
        <taxon>Embryophyta</taxon>
        <taxon>Tracheophyta</taxon>
        <taxon>Spermatophyta</taxon>
        <taxon>Magnoliopsida</taxon>
        <taxon>eudicotyledons</taxon>
        <taxon>Gunneridae</taxon>
        <taxon>Pentapetalae</taxon>
        <taxon>asterids</taxon>
        <taxon>Ericales</taxon>
        <taxon>Ericaceae</taxon>
        <taxon>Ericoideae</taxon>
        <taxon>Rhodoreae</taxon>
        <taxon>Rhododendron</taxon>
    </lineage>
</organism>
<dbReference type="EMBL" id="QEFC01001130">
    <property type="protein sequence ID" value="KAE9460288.1"/>
    <property type="molecule type" value="Genomic_DNA"/>
</dbReference>
<dbReference type="PANTHER" id="PTHR43450:SF1">
    <property type="entry name" value="ASPARTATE--TRNA LIGASE, CYTOPLASMIC"/>
    <property type="match status" value="1"/>
</dbReference>
<feature type="compositionally biased region" description="Acidic residues" evidence="3">
    <location>
        <begin position="13"/>
        <end position="24"/>
    </location>
</feature>
<dbReference type="Proteomes" id="UP000428333">
    <property type="component" value="Linkage Group LG05"/>
</dbReference>
<dbReference type="SUPFAM" id="SSF50249">
    <property type="entry name" value="Nucleic acid-binding proteins"/>
    <property type="match status" value="1"/>
</dbReference>
<sequence>MSSDTQNPPNPKEEEEEEEEEEQQPEAANNDNNNAGSISKKAAKKEAAKQQKLHSKAAASSLSSATSPDAPDPLAAHYGDVPLEELQSKAVTGRQWTEVGSLTEELRDRTVLVRGRVQTVRAVSKKMAFLIVREKGLTVQCVLSVCPDVVSLGMVKFATGLSRESYVDVEGTVSVPDSPIKDAVEIQVRKVYCVSKAVPTLPINIEDAARSEVEIDKALQAGEQLVRVNQDTRLNFRVLDLRTPSNQGIFRIQCQVENVSY</sequence>
<feature type="non-terminal residue" evidence="5">
    <location>
        <position position="1"/>
    </location>
</feature>
<accession>A0A6A4M114</accession>
<dbReference type="InterPro" id="IPR004523">
    <property type="entry name" value="Asp-tRNA_synthase_2"/>
</dbReference>
<evidence type="ECO:0000256" key="1">
    <source>
        <dbReference type="ARBA" id="ARBA00022490"/>
    </source>
</evidence>
<comment type="caution">
    <text evidence="5">The sequence shown here is derived from an EMBL/GenBank/DDBJ whole genome shotgun (WGS) entry which is preliminary data.</text>
</comment>
<dbReference type="InterPro" id="IPR004365">
    <property type="entry name" value="NA-bd_OB_tRNA"/>
</dbReference>
<dbReference type="GO" id="GO:0005829">
    <property type="term" value="C:cytosol"/>
    <property type="evidence" value="ECO:0007669"/>
    <property type="project" value="TreeGrafter"/>
</dbReference>
<dbReference type="GO" id="GO:0003723">
    <property type="term" value="F:RNA binding"/>
    <property type="evidence" value="ECO:0007669"/>
    <property type="project" value="TreeGrafter"/>
</dbReference>
<dbReference type="Gene3D" id="3.30.930.10">
    <property type="entry name" value="Bira Bifunctional Protein, Domain 2"/>
    <property type="match status" value="1"/>
</dbReference>
<evidence type="ECO:0000313" key="5">
    <source>
        <dbReference type="EMBL" id="KAE9460288.1"/>
    </source>
</evidence>
<gene>
    <name evidence="5" type="ORF">C3L33_07803</name>
</gene>
<feature type="domain" description="OB" evidence="4">
    <location>
        <begin position="111"/>
        <end position="192"/>
    </location>
</feature>